<reference evidence="1" key="1">
    <citation type="submission" date="2018-03" db="EMBL/GenBank/DDBJ databases">
        <authorList>
            <person name="Guldener U."/>
        </authorList>
    </citation>
    <scope>NUCLEOTIDE SEQUENCE</scope>
</reference>
<evidence type="ECO:0000313" key="1">
    <source>
        <dbReference type="EMBL" id="SPJ72243.1"/>
    </source>
</evidence>
<evidence type="ECO:0000313" key="2">
    <source>
        <dbReference type="Proteomes" id="UP001187734"/>
    </source>
</evidence>
<name>A0AAE8M1C2_9HYPO</name>
<sequence length="203" mass="22417">MAGSSSQSDNRTYGTYIHTFPASLLIETNGIQALDDALTVIYPNGASATNDGVSVTVIITNATSPEPELLKELLQDILQGDSFNRQNIRKVLAFAHGVVFFRLDPTRDTLTVWDMKLSNIKITKDWDPAASGLDRRALPILNLMTLWGKIKTPENIGRSSSWYGIPRNVYTQWSEVSSSTSLPVFSYLPLIQELVLSIQQVGS</sequence>
<organism evidence="1 2">
    <name type="scientific">Fusarium torulosum</name>
    <dbReference type="NCBI Taxonomy" id="33205"/>
    <lineage>
        <taxon>Eukaryota</taxon>
        <taxon>Fungi</taxon>
        <taxon>Dikarya</taxon>
        <taxon>Ascomycota</taxon>
        <taxon>Pezizomycotina</taxon>
        <taxon>Sordariomycetes</taxon>
        <taxon>Hypocreomycetidae</taxon>
        <taxon>Hypocreales</taxon>
        <taxon>Nectriaceae</taxon>
        <taxon>Fusarium</taxon>
    </lineage>
</organism>
<dbReference type="EMBL" id="ONZP01000056">
    <property type="protein sequence ID" value="SPJ72243.1"/>
    <property type="molecule type" value="Genomic_DNA"/>
</dbReference>
<dbReference type="Proteomes" id="UP001187734">
    <property type="component" value="Unassembled WGS sequence"/>
</dbReference>
<dbReference type="AlphaFoldDB" id="A0AAE8M1C2"/>
<comment type="caution">
    <text evidence="1">The sequence shown here is derived from an EMBL/GenBank/DDBJ whole genome shotgun (WGS) entry which is preliminary data.</text>
</comment>
<gene>
    <name evidence="1" type="ORF">FTOL_01971</name>
</gene>
<accession>A0AAE8M1C2</accession>
<protein>
    <submittedName>
        <fullName evidence="1">Uncharacterized protein</fullName>
    </submittedName>
</protein>
<keyword evidence="2" id="KW-1185">Reference proteome</keyword>
<proteinExistence type="predicted"/>